<feature type="chain" id="PRO_5008639887" description="Outer membrane protein beta-barrel domain-containing protein" evidence="1">
    <location>
        <begin position="20"/>
        <end position="194"/>
    </location>
</feature>
<dbReference type="RefSeq" id="WP_068705812.1">
    <property type="nucleotide sequence ID" value="NZ_MAKX01000024.1"/>
</dbReference>
<dbReference type="InterPro" id="IPR011250">
    <property type="entry name" value="OMP/PagP_B-barrel"/>
</dbReference>
<reference evidence="3 4" key="1">
    <citation type="submission" date="2016-06" db="EMBL/GenBank/DDBJ databases">
        <title>Draft Genome Sequence of Tenacibaculum soleae UCD-KL19.</title>
        <authorList>
            <person name="Eisen J.A."/>
            <person name="Coil D.A."/>
            <person name="Lujan K.M."/>
        </authorList>
    </citation>
    <scope>NUCLEOTIDE SEQUENCE [LARGE SCALE GENOMIC DNA]</scope>
    <source>
        <strain evidence="3 4">UCD-KL19</strain>
    </source>
</reference>
<name>A0A1B9XXL9_9FLAO</name>
<dbReference type="Proteomes" id="UP000093186">
    <property type="component" value="Unassembled WGS sequence"/>
</dbReference>
<accession>A0A1B9XXL9</accession>
<organism evidence="3 4">
    <name type="scientific">Tenacibaculum soleae</name>
    <dbReference type="NCBI Taxonomy" id="447689"/>
    <lineage>
        <taxon>Bacteria</taxon>
        <taxon>Pseudomonadati</taxon>
        <taxon>Bacteroidota</taxon>
        <taxon>Flavobacteriia</taxon>
        <taxon>Flavobacteriales</taxon>
        <taxon>Flavobacteriaceae</taxon>
        <taxon>Tenacibaculum</taxon>
    </lineage>
</organism>
<keyword evidence="4" id="KW-1185">Reference proteome</keyword>
<dbReference type="SUPFAM" id="SSF56925">
    <property type="entry name" value="OMPA-like"/>
    <property type="match status" value="1"/>
</dbReference>
<feature type="signal peptide" evidence="1">
    <location>
        <begin position="1"/>
        <end position="19"/>
    </location>
</feature>
<sequence length="194" mass="20877">MKKVLLVITIITAGFTVNAQDVKFGVKAGLNIANVSGEGIENNDARTSFHVGAVAEIEISEKFTIQPELVYSAQGAKTKEDNVDVTMKLDYLNVPVMAKYYVAESFSLEVGPQIGFLLSAKAKAEQGGQSQEADIKDEAKIKSVDFGLNFGAGYKLENGLNFGVRYNLGLSKVSDIPDSTGKNGTFQVSVGYFF</sequence>
<dbReference type="AlphaFoldDB" id="A0A1B9XXL9"/>
<dbReference type="Gene3D" id="2.40.160.60">
    <property type="entry name" value="Outer membrane protein transport protein (OMPP1/FadL/TodX)"/>
    <property type="match status" value="1"/>
</dbReference>
<evidence type="ECO:0000313" key="4">
    <source>
        <dbReference type="Proteomes" id="UP000093186"/>
    </source>
</evidence>
<keyword evidence="1" id="KW-0732">Signal</keyword>
<gene>
    <name evidence="3" type="ORF">BA195_11820</name>
</gene>
<evidence type="ECO:0000259" key="2">
    <source>
        <dbReference type="Pfam" id="PF13568"/>
    </source>
</evidence>
<dbReference type="EMBL" id="MAKX01000024">
    <property type="protein sequence ID" value="OCK42303.1"/>
    <property type="molecule type" value="Genomic_DNA"/>
</dbReference>
<evidence type="ECO:0000256" key="1">
    <source>
        <dbReference type="SAM" id="SignalP"/>
    </source>
</evidence>
<dbReference type="OrthoDB" id="947434at2"/>
<evidence type="ECO:0000313" key="3">
    <source>
        <dbReference type="EMBL" id="OCK42303.1"/>
    </source>
</evidence>
<proteinExistence type="predicted"/>
<comment type="caution">
    <text evidence="3">The sequence shown here is derived from an EMBL/GenBank/DDBJ whole genome shotgun (WGS) entry which is preliminary data.</text>
</comment>
<dbReference type="Pfam" id="PF13568">
    <property type="entry name" value="OMP_b-brl_2"/>
    <property type="match status" value="1"/>
</dbReference>
<dbReference type="STRING" id="447689.BA195_11820"/>
<protein>
    <recommendedName>
        <fullName evidence="2">Outer membrane protein beta-barrel domain-containing protein</fullName>
    </recommendedName>
</protein>
<dbReference type="InterPro" id="IPR025665">
    <property type="entry name" value="Beta-barrel_OMP_2"/>
</dbReference>
<feature type="domain" description="Outer membrane protein beta-barrel" evidence="2">
    <location>
        <begin position="18"/>
        <end position="173"/>
    </location>
</feature>